<protein>
    <submittedName>
        <fullName evidence="1">Uncharacterized protein</fullName>
    </submittedName>
</protein>
<name>A0A645I5F5_9ZZZZ</name>
<organism evidence="1">
    <name type="scientific">bioreactor metagenome</name>
    <dbReference type="NCBI Taxonomy" id="1076179"/>
    <lineage>
        <taxon>unclassified sequences</taxon>
        <taxon>metagenomes</taxon>
        <taxon>ecological metagenomes</taxon>
    </lineage>
</organism>
<evidence type="ECO:0000313" key="1">
    <source>
        <dbReference type="EMBL" id="MPN46002.1"/>
    </source>
</evidence>
<comment type="caution">
    <text evidence="1">The sequence shown here is derived from an EMBL/GenBank/DDBJ whole genome shotgun (WGS) entry which is preliminary data.</text>
</comment>
<sequence>MSRYLGQVVIETPRKQVSKTNPVFSKLPTGIQYPAHYRIIIINTSVIPFTHDIISHILAFVIPPSPLRMVYYRLIRIVLVGK</sequence>
<gene>
    <name evidence="1" type="ORF">SDC9_193581</name>
</gene>
<reference evidence="1" key="1">
    <citation type="submission" date="2019-08" db="EMBL/GenBank/DDBJ databases">
        <authorList>
            <person name="Kucharzyk K."/>
            <person name="Murdoch R.W."/>
            <person name="Higgins S."/>
            <person name="Loffler F."/>
        </authorList>
    </citation>
    <scope>NUCLEOTIDE SEQUENCE</scope>
</reference>
<dbReference type="EMBL" id="VSSQ01106298">
    <property type="protein sequence ID" value="MPN46002.1"/>
    <property type="molecule type" value="Genomic_DNA"/>
</dbReference>
<dbReference type="AlphaFoldDB" id="A0A645I5F5"/>
<proteinExistence type="predicted"/>
<accession>A0A645I5F5</accession>